<dbReference type="GO" id="GO:0000160">
    <property type="term" value="P:phosphorelay signal transduction system"/>
    <property type="evidence" value="ECO:0007669"/>
    <property type="project" value="InterPro"/>
</dbReference>
<sequence>MLHLLCFVSRATRTTLGFVVIYIVEDDVSVRDAIAEMFESLDLTCTAFADGESFLSDASPRVDDTVFVDLHLPGLAGSDLIEKVAALDEAPQIVAISGQPLWKITRELPKISSTPVVRKPLKEQDLLDYV</sequence>
<evidence type="ECO:0000313" key="3">
    <source>
        <dbReference type="EMBL" id="SFT96663.1"/>
    </source>
</evidence>
<accession>A0A1I7CB84</accession>
<dbReference type="SMART" id="SM00448">
    <property type="entry name" value="REC"/>
    <property type="match status" value="1"/>
</dbReference>
<dbReference type="SUPFAM" id="SSF52172">
    <property type="entry name" value="CheY-like"/>
    <property type="match status" value="1"/>
</dbReference>
<organism evidence="3 4">
    <name type="scientific">Pseudovibrio denitrificans</name>
    <dbReference type="NCBI Taxonomy" id="258256"/>
    <lineage>
        <taxon>Bacteria</taxon>
        <taxon>Pseudomonadati</taxon>
        <taxon>Pseudomonadota</taxon>
        <taxon>Alphaproteobacteria</taxon>
        <taxon>Hyphomicrobiales</taxon>
        <taxon>Stappiaceae</taxon>
        <taxon>Pseudovibrio</taxon>
    </lineage>
</organism>
<keyword evidence="1" id="KW-0597">Phosphoprotein</keyword>
<evidence type="ECO:0000259" key="2">
    <source>
        <dbReference type="PROSITE" id="PS50110"/>
    </source>
</evidence>
<dbReference type="EMBL" id="FPBD01000005">
    <property type="protein sequence ID" value="SFT96663.1"/>
    <property type="molecule type" value="Genomic_DNA"/>
</dbReference>
<dbReference type="PROSITE" id="PS50110">
    <property type="entry name" value="RESPONSE_REGULATORY"/>
    <property type="match status" value="1"/>
</dbReference>
<reference evidence="4" key="1">
    <citation type="submission" date="2016-10" db="EMBL/GenBank/DDBJ databases">
        <authorList>
            <person name="Varghese N."/>
            <person name="Submissions S."/>
        </authorList>
    </citation>
    <scope>NUCLEOTIDE SEQUENCE [LARGE SCALE GENOMIC DNA]</scope>
    <source>
        <strain evidence="4">DSM 17465</strain>
    </source>
</reference>
<evidence type="ECO:0000256" key="1">
    <source>
        <dbReference type="PROSITE-ProRule" id="PRU00169"/>
    </source>
</evidence>
<name>A0A1I7CB84_9HYPH</name>
<dbReference type="Proteomes" id="UP000183371">
    <property type="component" value="Unassembled WGS sequence"/>
</dbReference>
<dbReference type="InterPro" id="IPR011006">
    <property type="entry name" value="CheY-like_superfamily"/>
</dbReference>
<dbReference type="AlphaFoldDB" id="A0A1I7CB84"/>
<dbReference type="Gene3D" id="3.40.50.2300">
    <property type="match status" value="1"/>
</dbReference>
<proteinExistence type="predicted"/>
<protein>
    <submittedName>
        <fullName evidence="3">Response regulator receiver domain-containing protein</fullName>
    </submittedName>
</protein>
<evidence type="ECO:0000313" key="4">
    <source>
        <dbReference type="Proteomes" id="UP000183371"/>
    </source>
</evidence>
<feature type="domain" description="Response regulatory" evidence="2">
    <location>
        <begin position="20"/>
        <end position="130"/>
    </location>
</feature>
<gene>
    <name evidence="3" type="ORF">SAMN05444141_105396</name>
</gene>
<dbReference type="InterPro" id="IPR001789">
    <property type="entry name" value="Sig_transdc_resp-reg_receiver"/>
</dbReference>
<dbReference type="Pfam" id="PF00072">
    <property type="entry name" value="Response_reg"/>
    <property type="match status" value="1"/>
</dbReference>
<keyword evidence="4" id="KW-1185">Reference proteome</keyword>
<feature type="modified residue" description="4-aspartylphosphate" evidence="1">
    <location>
        <position position="69"/>
    </location>
</feature>